<evidence type="ECO:0000313" key="4">
    <source>
        <dbReference type="Proteomes" id="UP000284333"/>
    </source>
</evidence>
<dbReference type="SUPFAM" id="SSF53474">
    <property type="entry name" value="alpha/beta-Hydrolases"/>
    <property type="match status" value="1"/>
</dbReference>
<keyword evidence="4" id="KW-1185">Reference proteome</keyword>
<accession>A0A3S3E661</accession>
<sequence>MPFAETAGARIYYTDTGGDLPTILFMHGFLLDTRFFEHQVAELSSEYRVLCLDARGHGLTEDFGNEFSFWDQAEDVRAVMDAAEVKTAVLAGMSQGGFTALRIALTAPEMVSGLILIGTDGAEYTERQKAGYRFVFDRWVSDPVVDDLMLTLASSMIGGTRDQQQVWIDRWREDDRTRLAGAVDCLIRRDSVETAITAITCPSLIIRGSYDQAFSDAAVRALRDQLGGETQLETIEAPLASHAVSWTHPEIVNPLIRVWLKAISG</sequence>
<gene>
    <name evidence="3" type="ORF">EF834_02030</name>
</gene>
<dbReference type="InterPro" id="IPR029058">
    <property type="entry name" value="AB_hydrolase_fold"/>
</dbReference>
<evidence type="ECO:0000256" key="1">
    <source>
        <dbReference type="ARBA" id="ARBA00022801"/>
    </source>
</evidence>
<comment type="caution">
    <text evidence="3">The sequence shown here is derived from an EMBL/GenBank/DDBJ whole genome shotgun (WGS) entry which is preliminary data.</text>
</comment>
<dbReference type="GO" id="GO:0016787">
    <property type="term" value="F:hydrolase activity"/>
    <property type="evidence" value="ECO:0007669"/>
    <property type="project" value="UniProtKB-KW"/>
</dbReference>
<keyword evidence="1 3" id="KW-0378">Hydrolase</keyword>
<evidence type="ECO:0000259" key="2">
    <source>
        <dbReference type="Pfam" id="PF00561"/>
    </source>
</evidence>
<dbReference type="RefSeq" id="WP_127945260.1">
    <property type="nucleotide sequence ID" value="NZ_RKLN01000001.1"/>
</dbReference>
<dbReference type="PRINTS" id="PR00111">
    <property type="entry name" value="ABHYDROLASE"/>
</dbReference>
<dbReference type="EMBL" id="RKLN01000001">
    <property type="protein sequence ID" value="RVW06257.1"/>
    <property type="molecule type" value="Genomic_DNA"/>
</dbReference>
<name>A0A3S3E661_9NOCA</name>
<dbReference type="Pfam" id="PF00561">
    <property type="entry name" value="Abhydrolase_1"/>
    <property type="match status" value="1"/>
</dbReference>
<protein>
    <submittedName>
        <fullName evidence="3">Alpha/beta hydrolase</fullName>
    </submittedName>
</protein>
<evidence type="ECO:0000313" key="3">
    <source>
        <dbReference type="EMBL" id="RVW06257.1"/>
    </source>
</evidence>
<reference evidence="3 4" key="1">
    <citation type="submission" date="2018-11" db="EMBL/GenBank/DDBJ databases">
        <title>Rhodococcus spongicola sp. nov. and Rhodococcus xishaensis sp. nov. from marine sponges.</title>
        <authorList>
            <person name="Li L."/>
            <person name="Lin H.W."/>
        </authorList>
    </citation>
    <scope>NUCLEOTIDE SEQUENCE [LARGE SCALE GENOMIC DNA]</scope>
    <source>
        <strain evidence="3 4">LHW50502</strain>
    </source>
</reference>
<feature type="domain" description="AB hydrolase-1" evidence="2">
    <location>
        <begin position="21"/>
        <end position="249"/>
    </location>
</feature>
<proteinExistence type="predicted"/>
<dbReference type="PANTHER" id="PTHR43798">
    <property type="entry name" value="MONOACYLGLYCEROL LIPASE"/>
    <property type="match status" value="1"/>
</dbReference>
<dbReference type="OrthoDB" id="495620at2"/>
<dbReference type="GO" id="GO:0016020">
    <property type="term" value="C:membrane"/>
    <property type="evidence" value="ECO:0007669"/>
    <property type="project" value="TreeGrafter"/>
</dbReference>
<organism evidence="3 4">
    <name type="scientific">Rhodococcus spongiicola</name>
    <dbReference type="NCBI Taxonomy" id="2487352"/>
    <lineage>
        <taxon>Bacteria</taxon>
        <taxon>Bacillati</taxon>
        <taxon>Actinomycetota</taxon>
        <taxon>Actinomycetes</taxon>
        <taxon>Mycobacteriales</taxon>
        <taxon>Nocardiaceae</taxon>
        <taxon>Rhodococcus</taxon>
    </lineage>
</organism>
<dbReference type="InterPro" id="IPR000073">
    <property type="entry name" value="AB_hydrolase_1"/>
</dbReference>
<dbReference type="InterPro" id="IPR050266">
    <property type="entry name" value="AB_hydrolase_sf"/>
</dbReference>
<dbReference type="PANTHER" id="PTHR43798:SF31">
    <property type="entry name" value="AB HYDROLASE SUPERFAMILY PROTEIN YCLE"/>
    <property type="match status" value="1"/>
</dbReference>
<dbReference type="Proteomes" id="UP000284333">
    <property type="component" value="Unassembled WGS sequence"/>
</dbReference>
<dbReference type="Gene3D" id="3.40.50.1820">
    <property type="entry name" value="alpha/beta hydrolase"/>
    <property type="match status" value="1"/>
</dbReference>
<dbReference type="AlphaFoldDB" id="A0A3S3E661"/>